<keyword evidence="2" id="KW-0472">Membrane</keyword>
<dbReference type="Proteomes" id="UP000694548">
    <property type="component" value="Chromosome sgr05"/>
</dbReference>
<dbReference type="GeneTree" id="ENSGT00390000015721"/>
<dbReference type="AlphaFoldDB" id="A0A8C6LQE4"/>
<accession>A0A8C6LQE4</accession>
<reference evidence="3" key="3">
    <citation type="submission" date="2025-09" db="UniProtKB">
        <authorList>
            <consortium name="Ensembl"/>
        </authorList>
    </citation>
    <scope>IDENTIFICATION</scope>
</reference>
<name>A0A8C6LQE4_NOTFU</name>
<feature type="coiled-coil region" evidence="1">
    <location>
        <begin position="60"/>
        <end position="135"/>
    </location>
</feature>
<sequence length="155" mass="17790">LRAMKLVIFFLAVSMAVMAVMIFQTLRQELSLRNMRTRMVENSVEIKRKEDSVVEMKNKIVELKGFLEATNSQLEELKKTKSEAEKSFNEADKNLQACNAEKVTQKLNLKSFSSSADHEEAKNKAQENINVLKQQILERDKAICAYADMTKEEAR</sequence>
<reference evidence="3" key="2">
    <citation type="submission" date="2025-08" db="UniProtKB">
        <authorList>
            <consortium name="Ensembl"/>
        </authorList>
    </citation>
    <scope>IDENTIFICATION</scope>
</reference>
<keyword evidence="2" id="KW-0812">Transmembrane</keyword>
<evidence type="ECO:0000313" key="3">
    <source>
        <dbReference type="Ensembl" id="ENSNFUP00015021831.1"/>
    </source>
</evidence>
<keyword evidence="2" id="KW-1133">Transmembrane helix</keyword>
<keyword evidence="4" id="KW-1185">Reference proteome</keyword>
<dbReference type="Ensembl" id="ENSNFUT00015022849.1">
    <property type="protein sequence ID" value="ENSNFUP00015021831.1"/>
    <property type="gene ID" value="ENSNFUG00015010596.1"/>
</dbReference>
<feature type="transmembrane region" description="Helical" evidence="2">
    <location>
        <begin position="6"/>
        <end position="26"/>
    </location>
</feature>
<reference evidence="3" key="1">
    <citation type="submission" date="2014-08" db="EMBL/GenBank/DDBJ databases">
        <authorList>
            <person name="Senf B."/>
            <person name="Petzold A."/>
            <person name="Downie B.R."/>
            <person name="Koch P."/>
            <person name="Platzer M."/>
        </authorList>
    </citation>
    <scope>NUCLEOTIDE SEQUENCE [LARGE SCALE GENOMIC DNA]</scope>
    <source>
        <strain evidence="3">GRZ</strain>
    </source>
</reference>
<organism evidence="3 4">
    <name type="scientific">Nothobranchius furzeri</name>
    <name type="common">Turquoise killifish</name>
    <dbReference type="NCBI Taxonomy" id="105023"/>
    <lineage>
        <taxon>Eukaryota</taxon>
        <taxon>Metazoa</taxon>
        <taxon>Chordata</taxon>
        <taxon>Craniata</taxon>
        <taxon>Vertebrata</taxon>
        <taxon>Euteleostomi</taxon>
        <taxon>Actinopterygii</taxon>
        <taxon>Neopterygii</taxon>
        <taxon>Teleostei</taxon>
        <taxon>Neoteleostei</taxon>
        <taxon>Acanthomorphata</taxon>
        <taxon>Ovalentaria</taxon>
        <taxon>Atherinomorphae</taxon>
        <taxon>Cyprinodontiformes</taxon>
        <taxon>Nothobranchiidae</taxon>
        <taxon>Nothobranchius</taxon>
    </lineage>
</organism>
<evidence type="ECO:0000256" key="2">
    <source>
        <dbReference type="SAM" id="Phobius"/>
    </source>
</evidence>
<keyword evidence="1" id="KW-0175">Coiled coil</keyword>
<protein>
    <submittedName>
        <fullName evidence="3">Si:dkey-87o1.2</fullName>
    </submittedName>
</protein>
<proteinExistence type="predicted"/>
<evidence type="ECO:0000313" key="4">
    <source>
        <dbReference type="Proteomes" id="UP000694548"/>
    </source>
</evidence>
<evidence type="ECO:0000256" key="1">
    <source>
        <dbReference type="SAM" id="Coils"/>
    </source>
</evidence>